<protein>
    <submittedName>
        <fullName evidence="2">Uncharacterized protein</fullName>
    </submittedName>
</protein>
<dbReference type="RefSeq" id="WP_013924931.1">
    <property type="nucleotide sequence ID" value="NZ_BAWW01000004.1"/>
</dbReference>
<dbReference type="PATRIC" id="fig|83552.4.peg.905"/>
<accession>A0A0C1E9Q4</accession>
<gene>
    <name evidence="2" type="ORF">DB43_FK00070</name>
</gene>
<dbReference type="Proteomes" id="UP000031307">
    <property type="component" value="Unassembled WGS sequence"/>
</dbReference>
<keyword evidence="1" id="KW-0812">Transmembrane</keyword>
<dbReference type="EMBL" id="JSAM01000055">
    <property type="protein sequence ID" value="KIA77902.1"/>
    <property type="molecule type" value="Genomic_DNA"/>
</dbReference>
<keyword evidence="1" id="KW-0472">Membrane</keyword>
<evidence type="ECO:0000256" key="1">
    <source>
        <dbReference type="SAM" id="Phobius"/>
    </source>
</evidence>
<sequence>MSKKRWMVLAAWLVILALFFYLFFFQSDLFYRLFHYSGAGSPFVVTPSGGGD</sequence>
<keyword evidence="1" id="KW-1133">Transmembrane helix</keyword>
<reference evidence="2 3" key="1">
    <citation type="journal article" date="2014" name="Mol. Biol. Evol.">
        <title>Massive expansion of Ubiquitination-related gene families within the Chlamydiae.</title>
        <authorList>
            <person name="Domman D."/>
            <person name="Collingro A."/>
            <person name="Lagkouvardos I."/>
            <person name="Gehre L."/>
            <person name="Weinmaier T."/>
            <person name="Rattei T."/>
            <person name="Subtil A."/>
            <person name="Horn M."/>
        </authorList>
    </citation>
    <scope>NUCLEOTIDE SEQUENCE [LARGE SCALE GENOMIC DNA]</scope>
    <source>
        <strain evidence="2 3">OEW1</strain>
    </source>
</reference>
<feature type="transmembrane region" description="Helical" evidence="1">
    <location>
        <begin position="6"/>
        <end position="25"/>
    </location>
</feature>
<dbReference type="AlphaFoldDB" id="A0A0C1E9Q4"/>
<evidence type="ECO:0000313" key="3">
    <source>
        <dbReference type="Proteomes" id="UP000031307"/>
    </source>
</evidence>
<proteinExistence type="predicted"/>
<name>A0A0C1E9Q4_9BACT</name>
<comment type="caution">
    <text evidence="2">The sequence shown here is derived from an EMBL/GenBank/DDBJ whole genome shotgun (WGS) entry which is preliminary data.</text>
</comment>
<organism evidence="2 3">
    <name type="scientific">Parachlamydia acanthamoebae</name>
    <dbReference type="NCBI Taxonomy" id="83552"/>
    <lineage>
        <taxon>Bacteria</taxon>
        <taxon>Pseudomonadati</taxon>
        <taxon>Chlamydiota</taxon>
        <taxon>Chlamydiia</taxon>
        <taxon>Parachlamydiales</taxon>
        <taxon>Parachlamydiaceae</taxon>
        <taxon>Parachlamydia</taxon>
    </lineage>
</organism>
<evidence type="ECO:0000313" key="2">
    <source>
        <dbReference type="EMBL" id="KIA77902.1"/>
    </source>
</evidence>